<comment type="caution">
    <text evidence="3">The sequence shown here is derived from an EMBL/GenBank/DDBJ whole genome shotgun (WGS) entry which is preliminary data.</text>
</comment>
<proteinExistence type="predicted"/>
<dbReference type="Gene3D" id="3.30.420.10">
    <property type="entry name" value="Ribonuclease H-like superfamily/Ribonuclease H"/>
    <property type="match status" value="1"/>
</dbReference>
<feature type="region of interest" description="Disordered" evidence="1">
    <location>
        <begin position="324"/>
        <end position="360"/>
    </location>
</feature>
<dbReference type="InterPro" id="IPR001584">
    <property type="entry name" value="Integrase_cat-core"/>
</dbReference>
<dbReference type="Proteomes" id="UP000436483">
    <property type="component" value="Unassembled WGS sequence"/>
</dbReference>
<sequence length="385" mass="43303">MVDVIVVDEEHRRPIGRPVLTVAIDVHTRMVAGFYLSLDPPSASSVGLCLLHAVYGKSAWLNERGLDLDWPVAGLPQVLHCDNGAEFHSRALKAACREYGIKLQYRPPAAPRFGGHIERIIGTMMGAVHLLPGTTFSNAKFRGDYDAEGRSIFTLRELGVWLAIEVAGKYHHRIHTTLLRPPLAVWRDLQGEVDFDLPPDRMAFWTAFLPETRRRLSKDGIHLEKIRYWSDALSRDVGRGGELLVKYDPRDLSRIFVRQPGRRFVEARYRNLAHPPVTWWEWKNAKKRLYEQGRRDLNEEALFASLAQQRQIEDAAALASAAARRRVARRPPRQVPDEVPPTPLKGVSTPRPCARVTTTWSSGDDSRAAFAASSCARSCGPARPS</sequence>
<evidence type="ECO:0000256" key="1">
    <source>
        <dbReference type="SAM" id="MobiDB-lite"/>
    </source>
</evidence>
<dbReference type="AlphaFoldDB" id="A0A7X3SMW7"/>
<dbReference type="InterPro" id="IPR012337">
    <property type="entry name" value="RNaseH-like_sf"/>
</dbReference>
<dbReference type="InterPro" id="IPR015378">
    <property type="entry name" value="Transposase-like_Mu_C"/>
</dbReference>
<dbReference type="OrthoDB" id="5287589at2"/>
<dbReference type="EMBL" id="WURB01000002">
    <property type="protein sequence ID" value="MXQ10578.1"/>
    <property type="molecule type" value="Genomic_DNA"/>
</dbReference>
<evidence type="ECO:0000313" key="3">
    <source>
        <dbReference type="EMBL" id="MXQ10578.1"/>
    </source>
</evidence>
<dbReference type="GO" id="GO:0003676">
    <property type="term" value="F:nucleic acid binding"/>
    <property type="evidence" value="ECO:0007669"/>
    <property type="project" value="InterPro"/>
</dbReference>
<dbReference type="Pfam" id="PF09299">
    <property type="entry name" value="Mu-transpos_C"/>
    <property type="match status" value="1"/>
</dbReference>
<feature type="domain" description="Integrase catalytic" evidence="2">
    <location>
        <begin position="1"/>
        <end position="190"/>
    </location>
</feature>
<dbReference type="SUPFAM" id="SSF53098">
    <property type="entry name" value="Ribonuclease H-like"/>
    <property type="match status" value="1"/>
</dbReference>
<reference evidence="3 4" key="1">
    <citation type="submission" date="2019-12" db="EMBL/GenBank/DDBJ databases">
        <authorList>
            <person name="Yuan C.-G."/>
        </authorList>
    </citation>
    <scope>NUCLEOTIDE SEQUENCE [LARGE SCALE GENOMIC DNA]</scope>
    <source>
        <strain evidence="3 4">KCTC 23863</strain>
    </source>
</reference>
<gene>
    <name evidence="3" type="ORF">GR328_03750</name>
</gene>
<accession>A0A7X3SMW7</accession>
<name>A0A7X3SMW7_9HYPH</name>
<dbReference type="SUPFAM" id="SSF50610">
    <property type="entry name" value="mu transposase, C-terminal domain"/>
    <property type="match status" value="1"/>
</dbReference>
<dbReference type="InterPro" id="IPR009004">
    <property type="entry name" value="Transposase_Mu_C"/>
</dbReference>
<reference evidence="3 4" key="2">
    <citation type="submission" date="2020-01" db="EMBL/GenBank/DDBJ databases">
        <title>Microvirga sp. nov., an arsenate reduction bacterium isolated from Tibet hotspring sediments.</title>
        <authorList>
            <person name="Xian W.-D."/>
            <person name="Li W.-J."/>
        </authorList>
    </citation>
    <scope>NUCLEOTIDE SEQUENCE [LARGE SCALE GENOMIC DNA]</scope>
    <source>
        <strain evidence="3 4">KCTC 23863</strain>
    </source>
</reference>
<dbReference type="GO" id="GO:0015074">
    <property type="term" value="P:DNA integration"/>
    <property type="evidence" value="ECO:0007669"/>
    <property type="project" value="InterPro"/>
</dbReference>
<protein>
    <submittedName>
        <fullName evidence="3">DDE-type integrase/transposase/recombinase</fullName>
    </submittedName>
</protein>
<keyword evidence="4" id="KW-1185">Reference proteome</keyword>
<dbReference type="InterPro" id="IPR036397">
    <property type="entry name" value="RNaseH_sf"/>
</dbReference>
<dbReference type="PROSITE" id="PS50994">
    <property type="entry name" value="INTEGRASE"/>
    <property type="match status" value="1"/>
</dbReference>
<evidence type="ECO:0000259" key="2">
    <source>
        <dbReference type="PROSITE" id="PS50994"/>
    </source>
</evidence>
<organism evidence="3 4">
    <name type="scientific">Microvirga makkahensis</name>
    <dbReference type="NCBI Taxonomy" id="1128670"/>
    <lineage>
        <taxon>Bacteria</taxon>
        <taxon>Pseudomonadati</taxon>
        <taxon>Pseudomonadota</taxon>
        <taxon>Alphaproteobacteria</taxon>
        <taxon>Hyphomicrobiales</taxon>
        <taxon>Methylobacteriaceae</taxon>
        <taxon>Microvirga</taxon>
    </lineage>
</organism>
<evidence type="ECO:0000313" key="4">
    <source>
        <dbReference type="Proteomes" id="UP000436483"/>
    </source>
</evidence>